<name>A0ABU3PDT5_9BURK</name>
<dbReference type="Gene3D" id="3.30.565.10">
    <property type="entry name" value="Histidine kinase-like ATPase, C-terminal domain"/>
    <property type="match status" value="1"/>
</dbReference>
<dbReference type="PANTHER" id="PTHR45436">
    <property type="entry name" value="SENSOR HISTIDINE KINASE YKOH"/>
    <property type="match status" value="1"/>
</dbReference>
<keyword evidence="16" id="KW-1185">Reference proteome</keyword>
<organism evidence="15 16">
    <name type="scientific">Roseateles aquae</name>
    <dbReference type="NCBI Taxonomy" id="3077235"/>
    <lineage>
        <taxon>Bacteria</taxon>
        <taxon>Pseudomonadati</taxon>
        <taxon>Pseudomonadota</taxon>
        <taxon>Betaproteobacteria</taxon>
        <taxon>Burkholderiales</taxon>
        <taxon>Sphaerotilaceae</taxon>
        <taxon>Roseateles</taxon>
    </lineage>
</organism>
<dbReference type="InterPro" id="IPR050428">
    <property type="entry name" value="TCS_sensor_his_kinase"/>
</dbReference>
<evidence type="ECO:0000313" key="16">
    <source>
        <dbReference type="Proteomes" id="UP001246372"/>
    </source>
</evidence>
<evidence type="ECO:0000256" key="5">
    <source>
        <dbReference type="ARBA" id="ARBA00022679"/>
    </source>
</evidence>
<keyword evidence="15" id="KW-0067">ATP-binding</keyword>
<evidence type="ECO:0000256" key="2">
    <source>
        <dbReference type="ARBA" id="ARBA00004370"/>
    </source>
</evidence>
<comment type="catalytic activity">
    <reaction evidence="1">
        <text>ATP + protein L-histidine = ADP + protein N-phospho-L-histidine.</text>
        <dbReference type="EC" id="2.7.13.3"/>
    </reaction>
</comment>
<dbReference type="Gene3D" id="1.10.8.500">
    <property type="entry name" value="HAMP domain in histidine kinase"/>
    <property type="match status" value="1"/>
</dbReference>
<evidence type="ECO:0000256" key="3">
    <source>
        <dbReference type="ARBA" id="ARBA00012438"/>
    </source>
</evidence>
<gene>
    <name evidence="15" type="ORF">RQP53_15640</name>
</gene>
<dbReference type="Pfam" id="PF02518">
    <property type="entry name" value="HATPase_c"/>
    <property type="match status" value="1"/>
</dbReference>
<dbReference type="GO" id="GO:0005524">
    <property type="term" value="F:ATP binding"/>
    <property type="evidence" value="ECO:0007669"/>
    <property type="project" value="UniProtKB-KW"/>
</dbReference>
<sequence>MRFRLVHQISALLLGTVALAVVAMGGLVAWNLRSGFSEYLRAQDAQFLDRVMLVAENDLRRHGGLPDGDLRERLHAWVDATAPRPQRQPGWALDEPADPPDGAEPAALPRPPRGLRRDQPPPPPRPPRDAANWGPRLLLLSLDGQLLAGRREMFYLPGQTRALKIEGRELALLRLAERVGGAEGVDARFLRRQYLGIGGVALALLLLALVAARLLARRWVRPLQQAQAAARRMAHGEFEVRIAQGERDDELAELTQDLNAMAASLQRLESGRRHWIAQLSHELRTPLAVLRGELEALADGVRPWDRRALQSLQDEVRRLSRLIDDFHTLACSDLRSLPCRFAELQPQALIEAAAERVQERARAAGLRLQLDLPAELPPVRWDADRIGQLLANLLENSLRYTDAPGQIVLRARRLGAMLIIDVEDSAPGLPPAALAQVFEPLYRAEASRSRASGGSGLGLTIALALARSHGGRLSAEASSLGGLRLRLELPIHPPEAMR</sequence>
<dbReference type="EC" id="2.7.13.3" evidence="3"/>
<dbReference type="EMBL" id="JAVXZY010000006">
    <property type="protein sequence ID" value="MDT9000708.1"/>
    <property type="molecule type" value="Genomic_DNA"/>
</dbReference>
<evidence type="ECO:0000256" key="8">
    <source>
        <dbReference type="ARBA" id="ARBA00022989"/>
    </source>
</evidence>
<dbReference type="PANTHER" id="PTHR45436:SF5">
    <property type="entry name" value="SENSOR HISTIDINE KINASE TRCS"/>
    <property type="match status" value="1"/>
</dbReference>
<keyword evidence="6 12" id="KW-0812">Transmembrane</keyword>
<dbReference type="InterPro" id="IPR036890">
    <property type="entry name" value="HATPase_C_sf"/>
</dbReference>
<evidence type="ECO:0000259" key="13">
    <source>
        <dbReference type="PROSITE" id="PS50109"/>
    </source>
</evidence>
<reference evidence="15" key="1">
    <citation type="submission" date="2023-09" db="EMBL/GenBank/DDBJ databases">
        <title>Paucibacter sp. APW11 Genome sequencing and assembly.</title>
        <authorList>
            <person name="Kim I."/>
        </authorList>
    </citation>
    <scope>NUCLEOTIDE SEQUENCE</scope>
    <source>
        <strain evidence="15">APW11</strain>
    </source>
</reference>
<dbReference type="PROSITE" id="PS50885">
    <property type="entry name" value="HAMP"/>
    <property type="match status" value="1"/>
</dbReference>
<evidence type="ECO:0000256" key="7">
    <source>
        <dbReference type="ARBA" id="ARBA00022777"/>
    </source>
</evidence>
<feature type="transmembrane region" description="Helical" evidence="12">
    <location>
        <begin position="194"/>
        <end position="216"/>
    </location>
</feature>
<evidence type="ECO:0000256" key="1">
    <source>
        <dbReference type="ARBA" id="ARBA00000085"/>
    </source>
</evidence>
<dbReference type="SUPFAM" id="SSF158472">
    <property type="entry name" value="HAMP domain-like"/>
    <property type="match status" value="1"/>
</dbReference>
<comment type="caution">
    <text evidence="15">The sequence shown here is derived from an EMBL/GenBank/DDBJ whole genome shotgun (WGS) entry which is preliminary data.</text>
</comment>
<evidence type="ECO:0000313" key="15">
    <source>
        <dbReference type="EMBL" id="MDT9000708.1"/>
    </source>
</evidence>
<dbReference type="InterPro" id="IPR003661">
    <property type="entry name" value="HisK_dim/P_dom"/>
</dbReference>
<evidence type="ECO:0000256" key="4">
    <source>
        <dbReference type="ARBA" id="ARBA00022553"/>
    </source>
</evidence>
<dbReference type="CDD" id="cd00082">
    <property type="entry name" value="HisKA"/>
    <property type="match status" value="1"/>
</dbReference>
<dbReference type="Proteomes" id="UP001246372">
    <property type="component" value="Unassembled WGS sequence"/>
</dbReference>
<dbReference type="Gene3D" id="1.10.287.130">
    <property type="match status" value="1"/>
</dbReference>
<keyword evidence="8 12" id="KW-1133">Transmembrane helix</keyword>
<keyword evidence="10 12" id="KW-0472">Membrane</keyword>
<dbReference type="InterPro" id="IPR005467">
    <property type="entry name" value="His_kinase_dom"/>
</dbReference>
<dbReference type="InterPro" id="IPR003660">
    <property type="entry name" value="HAMP_dom"/>
</dbReference>
<feature type="transmembrane region" description="Helical" evidence="12">
    <location>
        <begin position="12"/>
        <end position="32"/>
    </location>
</feature>
<dbReference type="InterPro" id="IPR004358">
    <property type="entry name" value="Sig_transdc_His_kin-like_C"/>
</dbReference>
<dbReference type="PROSITE" id="PS50109">
    <property type="entry name" value="HIS_KIN"/>
    <property type="match status" value="1"/>
</dbReference>
<feature type="domain" description="HAMP" evidence="14">
    <location>
        <begin position="217"/>
        <end position="270"/>
    </location>
</feature>
<keyword evidence="4" id="KW-0597">Phosphoprotein</keyword>
<comment type="subcellular location">
    <subcellularLocation>
        <location evidence="2">Membrane</location>
    </subcellularLocation>
</comment>
<dbReference type="PRINTS" id="PR00344">
    <property type="entry name" value="BCTRLSENSOR"/>
</dbReference>
<keyword evidence="7" id="KW-0418">Kinase</keyword>
<proteinExistence type="predicted"/>
<protein>
    <recommendedName>
        <fullName evidence="3">histidine kinase</fullName>
        <ecNumber evidence="3">2.7.13.3</ecNumber>
    </recommendedName>
</protein>
<dbReference type="SUPFAM" id="SSF55874">
    <property type="entry name" value="ATPase domain of HSP90 chaperone/DNA topoisomerase II/histidine kinase"/>
    <property type="match status" value="1"/>
</dbReference>
<evidence type="ECO:0000259" key="14">
    <source>
        <dbReference type="PROSITE" id="PS50885"/>
    </source>
</evidence>
<dbReference type="InterPro" id="IPR003594">
    <property type="entry name" value="HATPase_dom"/>
</dbReference>
<dbReference type="SMART" id="SM00387">
    <property type="entry name" value="HATPase_c"/>
    <property type="match status" value="1"/>
</dbReference>
<feature type="region of interest" description="Disordered" evidence="11">
    <location>
        <begin position="84"/>
        <end position="132"/>
    </location>
</feature>
<dbReference type="Pfam" id="PF00672">
    <property type="entry name" value="HAMP"/>
    <property type="match status" value="1"/>
</dbReference>
<dbReference type="SMART" id="SM00388">
    <property type="entry name" value="HisKA"/>
    <property type="match status" value="1"/>
</dbReference>
<keyword evidence="9" id="KW-0902">Two-component regulatory system</keyword>
<keyword evidence="5" id="KW-0808">Transferase</keyword>
<dbReference type="Pfam" id="PF00512">
    <property type="entry name" value="HisKA"/>
    <property type="match status" value="1"/>
</dbReference>
<keyword evidence="15" id="KW-0547">Nucleotide-binding</keyword>
<evidence type="ECO:0000256" key="11">
    <source>
        <dbReference type="SAM" id="MobiDB-lite"/>
    </source>
</evidence>
<accession>A0ABU3PDT5</accession>
<dbReference type="SUPFAM" id="SSF47384">
    <property type="entry name" value="Homodimeric domain of signal transducing histidine kinase"/>
    <property type="match status" value="1"/>
</dbReference>
<dbReference type="SMART" id="SM00304">
    <property type="entry name" value="HAMP"/>
    <property type="match status" value="1"/>
</dbReference>
<evidence type="ECO:0000256" key="10">
    <source>
        <dbReference type="ARBA" id="ARBA00023136"/>
    </source>
</evidence>
<dbReference type="RefSeq" id="WP_315651537.1">
    <property type="nucleotide sequence ID" value="NZ_JAVXZY010000006.1"/>
</dbReference>
<evidence type="ECO:0000256" key="6">
    <source>
        <dbReference type="ARBA" id="ARBA00022692"/>
    </source>
</evidence>
<feature type="domain" description="Histidine kinase" evidence="13">
    <location>
        <begin position="278"/>
        <end position="493"/>
    </location>
</feature>
<dbReference type="CDD" id="cd06225">
    <property type="entry name" value="HAMP"/>
    <property type="match status" value="1"/>
</dbReference>
<evidence type="ECO:0000256" key="12">
    <source>
        <dbReference type="SAM" id="Phobius"/>
    </source>
</evidence>
<evidence type="ECO:0000256" key="9">
    <source>
        <dbReference type="ARBA" id="ARBA00023012"/>
    </source>
</evidence>
<dbReference type="InterPro" id="IPR036097">
    <property type="entry name" value="HisK_dim/P_sf"/>
</dbReference>